<protein>
    <submittedName>
        <fullName evidence="7">Fur family transcriptional regulator</fullName>
    </submittedName>
</protein>
<dbReference type="PANTHER" id="PTHR33202">
    <property type="entry name" value="ZINC UPTAKE REGULATION PROTEIN"/>
    <property type="match status" value="1"/>
</dbReference>
<evidence type="ECO:0000256" key="5">
    <source>
        <dbReference type="ARBA" id="ARBA00023125"/>
    </source>
</evidence>
<evidence type="ECO:0000256" key="2">
    <source>
        <dbReference type="ARBA" id="ARBA00022491"/>
    </source>
</evidence>
<organism evidence="7 8">
    <name type="scientific">Streptomyces thermocoprophilus</name>
    <dbReference type="NCBI Taxonomy" id="78356"/>
    <lineage>
        <taxon>Bacteria</taxon>
        <taxon>Bacillati</taxon>
        <taxon>Actinomycetota</taxon>
        <taxon>Actinomycetes</taxon>
        <taxon>Kitasatosporales</taxon>
        <taxon>Streptomycetaceae</taxon>
        <taxon>Streptomyces</taxon>
    </lineage>
</organism>
<dbReference type="InterPro" id="IPR036390">
    <property type="entry name" value="WH_DNA-bd_sf"/>
</dbReference>
<comment type="similarity">
    <text evidence="1">Belongs to the Fur family.</text>
</comment>
<keyword evidence="8" id="KW-1185">Reference proteome</keyword>
<keyword evidence="3" id="KW-0862">Zinc</keyword>
<reference evidence="7 8" key="1">
    <citation type="submission" date="2024-09" db="EMBL/GenBank/DDBJ databases">
        <authorList>
            <person name="Sun Q."/>
            <person name="Mori K."/>
        </authorList>
    </citation>
    <scope>NUCLEOTIDE SEQUENCE [LARGE SCALE GENOMIC DNA]</scope>
    <source>
        <strain evidence="7 8">JCM 10918</strain>
    </source>
</reference>
<dbReference type="PANTHER" id="PTHR33202:SF7">
    <property type="entry name" value="FERRIC UPTAKE REGULATION PROTEIN"/>
    <property type="match status" value="1"/>
</dbReference>
<name>A0ABV5VKJ7_9ACTN</name>
<evidence type="ECO:0000313" key="8">
    <source>
        <dbReference type="Proteomes" id="UP001589703"/>
    </source>
</evidence>
<dbReference type="EMBL" id="JBHMAR010000046">
    <property type="protein sequence ID" value="MFB9738356.1"/>
    <property type="molecule type" value="Genomic_DNA"/>
</dbReference>
<evidence type="ECO:0000256" key="4">
    <source>
        <dbReference type="ARBA" id="ARBA00023015"/>
    </source>
</evidence>
<evidence type="ECO:0000256" key="6">
    <source>
        <dbReference type="ARBA" id="ARBA00023163"/>
    </source>
</evidence>
<keyword evidence="4" id="KW-0805">Transcription regulation</keyword>
<dbReference type="Pfam" id="PF01475">
    <property type="entry name" value="FUR"/>
    <property type="match status" value="1"/>
</dbReference>
<keyword evidence="5" id="KW-0238">DNA-binding</keyword>
<evidence type="ECO:0000256" key="1">
    <source>
        <dbReference type="ARBA" id="ARBA00007957"/>
    </source>
</evidence>
<evidence type="ECO:0000313" key="7">
    <source>
        <dbReference type="EMBL" id="MFB9738356.1"/>
    </source>
</evidence>
<dbReference type="SUPFAM" id="SSF46785">
    <property type="entry name" value="Winged helix' DNA-binding domain"/>
    <property type="match status" value="1"/>
</dbReference>
<evidence type="ECO:0000256" key="3">
    <source>
        <dbReference type="ARBA" id="ARBA00022833"/>
    </source>
</evidence>
<dbReference type="InterPro" id="IPR002481">
    <property type="entry name" value="FUR"/>
</dbReference>
<gene>
    <name evidence="7" type="ORF">ACFFRO_25070</name>
</gene>
<sequence>MCNCTLTATATDCRSGKGPRTEVASQTQGAFSLLQETHVQPHSAELPAFRSLLRLHGLRCTPGRLRILALFRDSECHLSTAEASAQLGRTGDAVHPTTVYRTLETLTAAGLVHAVPGPGPTRYGRTGEPHHHTVCQDCGHVGTVATTLLREAMARIEQLTGLRPDSSEALLVYGRCARCTK</sequence>
<dbReference type="Gene3D" id="3.30.1490.190">
    <property type="match status" value="1"/>
</dbReference>
<keyword evidence="2" id="KW-0678">Repressor</keyword>
<dbReference type="Proteomes" id="UP001589703">
    <property type="component" value="Unassembled WGS sequence"/>
</dbReference>
<dbReference type="CDD" id="cd07153">
    <property type="entry name" value="Fur_like"/>
    <property type="match status" value="1"/>
</dbReference>
<keyword evidence="6" id="KW-0804">Transcription</keyword>
<comment type="caution">
    <text evidence="7">The sequence shown here is derived from an EMBL/GenBank/DDBJ whole genome shotgun (WGS) entry which is preliminary data.</text>
</comment>
<dbReference type="InterPro" id="IPR043135">
    <property type="entry name" value="Fur_C"/>
</dbReference>
<accession>A0ABV5VKJ7</accession>
<proteinExistence type="inferred from homology"/>
<dbReference type="Gene3D" id="1.10.10.10">
    <property type="entry name" value="Winged helix-like DNA-binding domain superfamily/Winged helix DNA-binding domain"/>
    <property type="match status" value="1"/>
</dbReference>
<dbReference type="RefSeq" id="WP_385859892.1">
    <property type="nucleotide sequence ID" value="NZ_JBHMAR010000046.1"/>
</dbReference>
<dbReference type="InterPro" id="IPR036388">
    <property type="entry name" value="WH-like_DNA-bd_sf"/>
</dbReference>